<evidence type="ECO:0000256" key="6">
    <source>
        <dbReference type="ARBA" id="ARBA00022927"/>
    </source>
</evidence>
<dbReference type="OMA" id="PEERSAC"/>
<dbReference type="OrthoDB" id="284357at2759"/>
<evidence type="ECO:0000256" key="7">
    <source>
        <dbReference type="ARBA" id="ARBA00022989"/>
    </source>
</evidence>
<evidence type="ECO:0000256" key="10">
    <source>
        <dbReference type="SAM" id="MobiDB-lite"/>
    </source>
</evidence>
<dbReference type="Pfam" id="PF08038">
    <property type="entry name" value="Tom7"/>
    <property type="match status" value="1"/>
</dbReference>
<reference evidence="12" key="1">
    <citation type="journal article" date="2014" name="Science">
        <title>The coffee genome provides insight into the convergent evolution of caffeine biosynthesis.</title>
        <authorList>
            <person name="Denoeud F."/>
            <person name="Carretero-Paulet L."/>
            <person name="Dereeper A."/>
            <person name="Droc G."/>
            <person name="Guyot R."/>
            <person name="Pietrella M."/>
            <person name="Zheng C."/>
            <person name="Alberti A."/>
            <person name="Anthony F."/>
            <person name="Aprea G."/>
            <person name="Aury J.M."/>
            <person name="Bento P."/>
            <person name="Bernard M."/>
            <person name="Bocs S."/>
            <person name="Campa C."/>
            <person name="Cenci A."/>
            <person name="Combes M.C."/>
            <person name="Crouzillat D."/>
            <person name="Da Silva C."/>
            <person name="Daddiego L."/>
            <person name="De Bellis F."/>
            <person name="Dussert S."/>
            <person name="Garsmeur O."/>
            <person name="Gayraud T."/>
            <person name="Guignon V."/>
            <person name="Jahn K."/>
            <person name="Jamilloux V."/>
            <person name="Joet T."/>
            <person name="Labadie K."/>
            <person name="Lan T."/>
            <person name="Leclercq J."/>
            <person name="Lepelley M."/>
            <person name="Leroy T."/>
            <person name="Li L.T."/>
            <person name="Librado P."/>
            <person name="Lopez L."/>
            <person name="Munoz A."/>
            <person name="Noel B."/>
            <person name="Pallavicini A."/>
            <person name="Perrotta G."/>
            <person name="Poncet V."/>
            <person name="Pot D."/>
            <person name="Priyono X."/>
            <person name="Rigoreau M."/>
            <person name="Rouard M."/>
            <person name="Rozas J."/>
            <person name="Tranchant-Dubreuil C."/>
            <person name="VanBuren R."/>
            <person name="Zhang Q."/>
            <person name="Andrade A.C."/>
            <person name="Argout X."/>
            <person name="Bertrand B."/>
            <person name="de Kochko A."/>
            <person name="Graziosi G."/>
            <person name="Henry R.J."/>
            <person name="Jayarama X."/>
            <person name="Ming R."/>
            <person name="Nagai C."/>
            <person name="Rounsley S."/>
            <person name="Sankoff D."/>
            <person name="Giuliano G."/>
            <person name="Albert V.A."/>
            <person name="Wincker P."/>
            <person name="Lashermes P."/>
        </authorList>
    </citation>
    <scope>NUCLEOTIDE SEQUENCE [LARGE SCALE GENOMIC DNA]</scope>
    <source>
        <strain evidence="12">cv. DH200-94</strain>
    </source>
</reference>
<accession>A0A068UW72</accession>
<keyword evidence="4" id="KW-0812">Transmembrane</keyword>
<proteinExistence type="inferred from homology"/>
<dbReference type="InParanoid" id="A0A068UW72"/>
<dbReference type="InterPro" id="IPR012621">
    <property type="entry name" value="Tom7"/>
</dbReference>
<evidence type="ECO:0000313" key="11">
    <source>
        <dbReference type="EMBL" id="CDP12524.1"/>
    </source>
</evidence>
<evidence type="ECO:0000256" key="4">
    <source>
        <dbReference type="ARBA" id="ARBA00022692"/>
    </source>
</evidence>
<keyword evidence="5" id="KW-1000">Mitochondrion outer membrane</keyword>
<evidence type="ECO:0000256" key="3">
    <source>
        <dbReference type="ARBA" id="ARBA00022448"/>
    </source>
</evidence>
<dbReference type="Proteomes" id="UP000295252">
    <property type="component" value="Unassembled WGS sequence"/>
</dbReference>
<name>A0A068UW72_COFCA</name>
<dbReference type="GO" id="GO:0030150">
    <property type="term" value="P:protein import into mitochondrial matrix"/>
    <property type="evidence" value="ECO:0007669"/>
    <property type="project" value="InterPro"/>
</dbReference>
<evidence type="ECO:0000256" key="8">
    <source>
        <dbReference type="ARBA" id="ARBA00023128"/>
    </source>
</evidence>
<dbReference type="STRING" id="49390.A0A068UW72"/>
<evidence type="ECO:0000256" key="2">
    <source>
        <dbReference type="ARBA" id="ARBA00010917"/>
    </source>
</evidence>
<protein>
    <submittedName>
        <fullName evidence="11">DH200=94 genomic scaffold, scaffold_67</fullName>
    </submittedName>
</protein>
<keyword evidence="8" id="KW-0496">Mitochondrion</keyword>
<organism evidence="11 12">
    <name type="scientific">Coffea canephora</name>
    <name type="common">Robusta coffee</name>
    <dbReference type="NCBI Taxonomy" id="49390"/>
    <lineage>
        <taxon>Eukaryota</taxon>
        <taxon>Viridiplantae</taxon>
        <taxon>Streptophyta</taxon>
        <taxon>Embryophyta</taxon>
        <taxon>Tracheophyta</taxon>
        <taxon>Spermatophyta</taxon>
        <taxon>Magnoliopsida</taxon>
        <taxon>eudicotyledons</taxon>
        <taxon>Gunneridae</taxon>
        <taxon>Pentapetalae</taxon>
        <taxon>asterids</taxon>
        <taxon>lamiids</taxon>
        <taxon>Gentianales</taxon>
        <taxon>Rubiaceae</taxon>
        <taxon>Ixoroideae</taxon>
        <taxon>Gardenieae complex</taxon>
        <taxon>Bertiereae - Coffeeae clade</taxon>
        <taxon>Coffeeae</taxon>
        <taxon>Coffea</taxon>
    </lineage>
</organism>
<dbReference type="AlphaFoldDB" id="A0A068UW72"/>
<dbReference type="FunCoup" id="A0A068UW72">
    <property type="interactions" value="202"/>
</dbReference>
<gene>
    <name evidence="11" type="ORF">GSCOC_T00036134001</name>
</gene>
<dbReference type="Gramene" id="CDP12524">
    <property type="protein sequence ID" value="CDP12524"/>
    <property type="gene ID" value="GSCOC_T00036134001"/>
</dbReference>
<feature type="region of interest" description="Disordered" evidence="10">
    <location>
        <begin position="1"/>
        <end position="29"/>
    </location>
</feature>
<evidence type="ECO:0000256" key="5">
    <source>
        <dbReference type="ARBA" id="ARBA00022787"/>
    </source>
</evidence>
<evidence type="ECO:0000313" key="12">
    <source>
        <dbReference type="Proteomes" id="UP000295252"/>
    </source>
</evidence>
<comment type="subcellular location">
    <subcellularLocation>
        <location evidence="1">Mitochondrion outer membrane</location>
        <topology evidence="1">Single-pass membrane protein</topology>
    </subcellularLocation>
</comment>
<keyword evidence="9" id="KW-0472">Membrane</keyword>
<keyword evidence="3" id="KW-0813">Transport</keyword>
<evidence type="ECO:0000256" key="9">
    <source>
        <dbReference type="ARBA" id="ARBA00023136"/>
    </source>
</evidence>
<dbReference type="PhylomeDB" id="A0A068UW72"/>
<dbReference type="GO" id="GO:0005742">
    <property type="term" value="C:mitochondrial outer membrane translocase complex"/>
    <property type="evidence" value="ECO:0007669"/>
    <property type="project" value="InterPro"/>
</dbReference>
<keyword evidence="7" id="KW-1133">Transmembrane helix</keyword>
<dbReference type="EMBL" id="HG739151">
    <property type="protein sequence ID" value="CDP12524.1"/>
    <property type="molecule type" value="Genomic_DNA"/>
</dbReference>
<comment type="similarity">
    <text evidence="2">Belongs to the Tom7 family.</text>
</comment>
<keyword evidence="6" id="KW-0653">Protein transport</keyword>
<keyword evidence="12" id="KW-1185">Reference proteome</keyword>
<evidence type="ECO:0000256" key="1">
    <source>
        <dbReference type="ARBA" id="ARBA00004572"/>
    </source>
</evidence>
<dbReference type="PANTHER" id="PTHR34944">
    <property type="entry name" value="MITOCHONDRIAL IMPORT RECEPTOR SUBUNIT TOM7"/>
    <property type="match status" value="1"/>
</dbReference>
<dbReference type="PANTHER" id="PTHR34944:SF2">
    <property type="entry name" value="MITOCHONDRIAL IMPORT RECEPTOR SUBUNIT TOM7"/>
    <property type="match status" value="1"/>
</dbReference>
<sequence length="79" mass="8413">MSTRVALKAKGGKSNRNKASAAAAGEEDGPSTVKIVTDWTNWGLHKAKVVAHYGFIPLIIVIGMNSEPKPSWAQLLTPV</sequence>